<dbReference type="Pfam" id="PF08346">
    <property type="entry name" value="AntA"/>
    <property type="match status" value="1"/>
</dbReference>
<evidence type="ECO:0000259" key="1">
    <source>
        <dbReference type="Pfam" id="PF08346"/>
    </source>
</evidence>
<dbReference type="KEGG" id="moi:MOVS_01405"/>
<evidence type="ECO:0000313" key="3">
    <source>
        <dbReference type="EMBL" id="STY86315.1"/>
    </source>
</evidence>
<keyword evidence="4" id="KW-1185">Reference proteome</keyword>
<dbReference type="PANTHER" id="PTHR36180:SF1">
    <property type="entry name" value="ANTA_ANTB ANTIREPRESSOR DOMAIN-CONTAINING PROTEIN"/>
    <property type="match status" value="1"/>
</dbReference>
<name>A0A378PHQ3_9GAMM</name>
<dbReference type="InterPro" id="IPR013557">
    <property type="entry name" value="AntA/B_antirep"/>
</dbReference>
<reference evidence="3 5" key="2">
    <citation type="submission" date="2018-06" db="EMBL/GenBank/DDBJ databases">
        <authorList>
            <consortium name="Pathogen Informatics"/>
            <person name="Doyle S."/>
        </authorList>
    </citation>
    <scope>NUCLEOTIDE SEQUENCE [LARGE SCALE GENOMIC DNA]</scope>
    <source>
        <strain evidence="3 5">NCTC11227</strain>
    </source>
</reference>
<dbReference type="PANTHER" id="PTHR36180">
    <property type="entry name" value="DNA-BINDING PROTEIN-RELATED-RELATED"/>
    <property type="match status" value="1"/>
</dbReference>
<protein>
    <submittedName>
        <fullName evidence="2">Antirepressor</fullName>
    </submittedName>
    <submittedName>
        <fullName evidence="3">Phage anti-repressor protein</fullName>
    </submittedName>
</protein>
<dbReference type="EMBL" id="UGPW01000001">
    <property type="protein sequence ID" value="STY86315.1"/>
    <property type="molecule type" value="Genomic_DNA"/>
</dbReference>
<organism evidence="3 5">
    <name type="scientific">Moraxella ovis</name>
    <dbReference type="NCBI Taxonomy" id="29433"/>
    <lineage>
        <taxon>Bacteria</taxon>
        <taxon>Pseudomonadati</taxon>
        <taxon>Pseudomonadota</taxon>
        <taxon>Gammaproteobacteria</taxon>
        <taxon>Moraxellales</taxon>
        <taxon>Moraxellaceae</taxon>
        <taxon>Moraxella</taxon>
    </lineage>
</organism>
<proteinExistence type="predicted"/>
<dbReference type="EMBL" id="CP011158">
    <property type="protein sequence ID" value="ANB90871.1"/>
    <property type="molecule type" value="Genomic_DNA"/>
</dbReference>
<accession>A0A378PHQ3</accession>
<evidence type="ECO:0000313" key="4">
    <source>
        <dbReference type="Proteomes" id="UP000076765"/>
    </source>
</evidence>
<evidence type="ECO:0000313" key="5">
    <source>
        <dbReference type="Proteomes" id="UP000255102"/>
    </source>
</evidence>
<gene>
    <name evidence="2" type="ORF">MOVS_01405</name>
    <name evidence="3" type="ORF">NCTC11227_00294</name>
</gene>
<dbReference type="Proteomes" id="UP000076765">
    <property type="component" value="Chromosome"/>
</dbReference>
<dbReference type="RefSeq" id="WP_063513459.1">
    <property type="nucleotide sequence ID" value="NZ_CP011158.1"/>
</dbReference>
<dbReference type="STRING" id="29433.MOVS_01405"/>
<dbReference type="Proteomes" id="UP000255102">
    <property type="component" value="Unassembled WGS sequence"/>
</dbReference>
<feature type="domain" description="AntA/AntB antirepressor" evidence="1">
    <location>
        <begin position="33"/>
        <end position="101"/>
    </location>
</feature>
<evidence type="ECO:0000313" key="2">
    <source>
        <dbReference type="EMBL" id="ANB90871.1"/>
    </source>
</evidence>
<sequence length="181" mass="20771">MSNQLPLTQSQKIDNSFVNVFHAQIDETSQLAVNARDLHNFLQVGRDFNNWVKDRIKQYQFVEGQDFLIIVSKTGKRKNVIKKDYHLTLDMAKELAMIENNEQGRKVRRYFIDCEKKANSLTAQITETTILLKSIDGNLSEAGRYLAIHGKQTKPTLKGRLSELLQKAQPYLPFVEFGGVK</sequence>
<reference evidence="2 4" key="1">
    <citation type="submission" date="2015-04" db="EMBL/GenBank/DDBJ databases">
        <authorList>
            <person name="Calcutt M.J."/>
            <person name="Foecking M.F."/>
        </authorList>
    </citation>
    <scope>NUCLEOTIDE SEQUENCE [LARGE SCALE GENOMIC DNA]</scope>
    <source>
        <strain evidence="2 4">199/55</strain>
    </source>
</reference>
<dbReference type="AlphaFoldDB" id="A0A378PHQ3"/>